<evidence type="ECO:0000256" key="8">
    <source>
        <dbReference type="ARBA" id="ARBA00036346"/>
    </source>
</evidence>
<keyword evidence="2" id="KW-0808">Transferase</keyword>
<evidence type="ECO:0000256" key="2">
    <source>
        <dbReference type="ARBA" id="ARBA00022679"/>
    </source>
</evidence>
<comment type="similarity">
    <text evidence="1">Belongs to the four-carbon acid sugar kinase family.</text>
</comment>
<evidence type="ECO:0000256" key="11">
    <source>
        <dbReference type="ARBA" id="ARBA00039461"/>
    </source>
</evidence>
<organism evidence="15 16">
    <name type="scientific">Pseudonocardia kongjuensis</name>
    <dbReference type="NCBI Taxonomy" id="102227"/>
    <lineage>
        <taxon>Bacteria</taxon>
        <taxon>Bacillati</taxon>
        <taxon>Actinomycetota</taxon>
        <taxon>Actinomycetes</taxon>
        <taxon>Pseudonocardiales</taxon>
        <taxon>Pseudonocardiaceae</taxon>
        <taxon>Pseudonocardia</taxon>
    </lineage>
</organism>
<dbReference type="NCBIfam" id="NF043035">
    <property type="entry name" value="OxoTetrKin"/>
    <property type="match status" value="1"/>
</dbReference>
<evidence type="ECO:0000256" key="1">
    <source>
        <dbReference type="ARBA" id="ARBA00005715"/>
    </source>
</evidence>
<evidence type="ECO:0000256" key="4">
    <source>
        <dbReference type="ARBA" id="ARBA00022777"/>
    </source>
</evidence>
<gene>
    <name evidence="15" type="ORF">GCM10009613_31750</name>
</gene>
<dbReference type="Gene3D" id="3.40.980.20">
    <property type="entry name" value="Four-carbon acid sugar kinase, nucleotide binding domain"/>
    <property type="match status" value="1"/>
</dbReference>
<proteinExistence type="inferred from homology"/>
<dbReference type="Proteomes" id="UP001501414">
    <property type="component" value="Unassembled WGS sequence"/>
</dbReference>
<reference evidence="16" key="1">
    <citation type="journal article" date="2019" name="Int. J. Syst. Evol. Microbiol.">
        <title>The Global Catalogue of Microorganisms (GCM) 10K type strain sequencing project: providing services to taxonomists for standard genome sequencing and annotation.</title>
        <authorList>
            <consortium name="The Broad Institute Genomics Platform"/>
            <consortium name="The Broad Institute Genome Sequencing Center for Infectious Disease"/>
            <person name="Wu L."/>
            <person name="Ma J."/>
        </authorList>
    </citation>
    <scope>NUCLEOTIDE SEQUENCE [LARGE SCALE GENOMIC DNA]</scope>
    <source>
        <strain evidence="16">JCM 11896</strain>
    </source>
</reference>
<keyword evidence="5" id="KW-0067">ATP-binding</keyword>
<feature type="domain" description="Four-carbon acid sugar kinase nucleotide binding" evidence="14">
    <location>
        <begin position="255"/>
        <end position="409"/>
    </location>
</feature>
<sequence>MPQLGAIADDLTGATDLAIVLTASGFRTAVVPGEVMAGGPPSSVDDADAVVVALKSRTAPVEQAVAESLAALDGLREAGCTRFLFKYCSTFDSTPAGNIGPVADALQDALGSRWTVVAPAFPANGRTVYAGHLFVGTDPLDESPMRDHPLTPMRDSSLVRLLAPQVRDGAAAVGHVGLGHVEAGPEALRRALDDAVAAGARYLVADAVRDADLVTLVEATADLPLLTGGSAVAQGLSGPREVAEVAVAVGDGPRVVLSGSASQATQRQVRAGVAAGRGIKLDPAALRADAAAEHAALADRVLDAGAADGPVVVHATAEPGDVADPADAPLFERALAALARELVDRGVRAIAVAGGETSGAVVAALGVRSLAVGPRLDPGVAWSLAERSGSGEPLALLLKSGNFGGEDLFVRAWTAGAGR</sequence>
<evidence type="ECO:0000256" key="7">
    <source>
        <dbReference type="ARBA" id="ARBA00035898"/>
    </source>
</evidence>
<keyword evidence="4 15" id="KW-0418">Kinase</keyword>
<evidence type="ECO:0000313" key="15">
    <source>
        <dbReference type="EMBL" id="GAA1390662.1"/>
    </source>
</evidence>
<comment type="caution">
    <text evidence="15">The sequence shown here is derived from an EMBL/GenBank/DDBJ whole genome shotgun (WGS) entry which is preliminary data.</text>
</comment>
<accession>A0ABP4IJ74</accession>
<evidence type="ECO:0000256" key="12">
    <source>
        <dbReference type="ARBA" id="ARBA00041377"/>
    </source>
</evidence>
<dbReference type="EC" id="2.7.1.217" evidence="10"/>
<dbReference type="InterPro" id="IPR031475">
    <property type="entry name" value="NBD_C"/>
</dbReference>
<evidence type="ECO:0000256" key="5">
    <source>
        <dbReference type="ARBA" id="ARBA00022840"/>
    </source>
</evidence>
<evidence type="ECO:0000313" key="16">
    <source>
        <dbReference type="Proteomes" id="UP001501414"/>
    </source>
</evidence>
<keyword evidence="3" id="KW-0547">Nucleotide-binding</keyword>
<dbReference type="EMBL" id="BAAAJK010000011">
    <property type="protein sequence ID" value="GAA1390662.1"/>
    <property type="molecule type" value="Genomic_DNA"/>
</dbReference>
<keyword evidence="6" id="KW-0119">Carbohydrate metabolism</keyword>
<evidence type="ECO:0000256" key="10">
    <source>
        <dbReference type="ARBA" id="ARBA00039095"/>
    </source>
</evidence>
<dbReference type="Gene3D" id="3.40.50.10840">
    <property type="entry name" value="Putative sugar-binding, N-terminal domain"/>
    <property type="match status" value="1"/>
</dbReference>
<feature type="domain" description="Four-carbon acid sugar kinase N-terminal" evidence="13">
    <location>
        <begin position="4"/>
        <end position="236"/>
    </location>
</feature>
<evidence type="ECO:0000256" key="6">
    <source>
        <dbReference type="ARBA" id="ARBA00023277"/>
    </source>
</evidence>
<evidence type="ECO:0000259" key="13">
    <source>
        <dbReference type="Pfam" id="PF07005"/>
    </source>
</evidence>
<name>A0ABP4IJ74_9PSEU</name>
<comment type="catalytic activity">
    <reaction evidence="7">
        <text>3-dehydro-L-erythronate + ATP = 3-dehydro-4-O-phospho-L-erythronate + ADP + H(+)</text>
        <dbReference type="Rhea" id="RHEA:52552"/>
        <dbReference type="ChEBI" id="CHEBI:15378"/>
        <dbReference type="ChEBI" id="CHEBI:30616"/>
        <dbReference type="ChEBI" id="CHEBI:136592"/>
        <dbReference type="ChEBI" id="CHEBI:136670"/>
        <dbReference type="ChEBI" id="CHEBI:456216"/>
        <dbReference type="EC" id="2.7.1.217"/>
    </reaction>
</comment>
<dbReference type="RefSeq" id="WP_344023082.1">
    <property type="nucleotide sequence ID" value="NZ_BAAAJK010000011.1"/>
</dbReference>
<dbReference type="Pfam" id="PF17042">
    <property type="entry name" value="NBD_C"/>
    <property type="match status" value="1"/>
</dbReference>
<evidence type="ECO:0000256" key="3">
    <source>
        <dbReference type="ARBA" id="ARBA00022741"/>
    </source>
</evidence>
<protein>
    <recommendedName>
        <fullName evidence="11">3-oxo-tetronate kinase</fullName>
        <ecNumber evidence="10">2.7.1.217</ecNumber>
    </recommendedName>
    <alternativeName>
        <fullName evidence="12">3-dehydrotetronate 4-kinase</fullName>
    </alternativeName>
</protein>
<evidence type="ECO:0000256" key="9">
    <source>
        <dbReference type="ARBA" id="ARBA00037335"/>
    </source>
</evidence>
<comment type="function">
    <text evidence="9">Catalyzes the ATP-dependent phosphorylation of 3-oxo-tetronate to 3-oxo-tetronate 4-phosphate.</text>
</comment>
<dbReference type="SUPFAM" id="SSF142764">
    <property type="entry name" value="YgbK-like"/>
    <property type="match status" value="1"/>
</dbReference>
<comment type="catalytic activity">
    <reaction evidence="8">
        <text>3-dehydro-D-erythronate + ATP = 3-dehydro-4-O-phospho-D-erythronate + ADP + H(+)</text>
        <dbReference type="Rhea" id="RHEA:52556"/>
        <dbReference type="ChEBI" id="CHEBI:15378"/>
        <dbReference type="ChEBI" id="CHEBI:30616"/>
        <dbReference type="ChEBI" id="CHEBI:57958"/>
        <dbReference type="ChEBI" id="CHEBI:136593"/>
        <dbReference type="ChEBI" id="CHEBI:456216"/>
        <dbReference type="EC" id="2.7.1.217"/>
    </reaction>
</comment>
<dbReference type="InterPro" id="IPR037051">
    <property type="entry name" value="4-carb_acid_sugar_kinase_N_sf"/>
</dbReference>
<dbReference type="Pfam" id="PF07005">
    <property type="entry name" value="SBD_N"/>
    <property type="match status" value="1"/>
</dbReference>
<dbReference type="InterPro" id="IPR042213">
    <property type="entry name" value="NBD_C_sf"/>
</dbReference>
<dbReference type="InterPro" id="IPR050007">
    <property type="entry name" value="OtnK"/>
</dbReference>
<dbReference type="InterPro" id="IPR010737">
    <property type="entry name" value="4-carb_acid_sugar_kinase_N"/>
</dbReference>
<evidence type="ECO:0000259" key="14">
    <source>
        <dbReference type="Pfam" id="PF17042"/>
    </source>
</evidence>
<dbReference type="GO" id="GO:0016301">
    <property type="term" value="F:kinase activity"/>
    <property type="evidence" value="ECO:0007669"/>
    <property type="project" value="UniProtKB-KW"/>
</dbReference>
<keyword evidence="16" id="KW-1185">Reference proteome</keyword>